<evidence type="ECO:0000256" key="1">
    <source>
        <dbReference type="ARBA" id="ARBA00022737"/>
    </source>
</evidence>
<dbReference type="AlphaFoldDB" id="T1FVS2"/>
<keyword evidence="8" id="KW-1185">Reference proteome</keyword>
<evidence type="ECO:0000313" key="7">
    <source>
        <dbReference type="EnsemblMetazoa" id="HelroP194177"/>
    </source>
</evidence>
<evidence type="ECO:0000259" key="4">
    <source>
        <dbReference type="PROSITE" id="PS50090"/>
    </source>
</evidence>
<dbReference type="GO" id="GO:0045944">
    <property type="term" value="P:positive regulation of transcription by RNA polymerase II"/>
    <property type="evidence" value="ECO:0000318"/>
    <property type="project" value="GO_Central"/>
</dbReference>
<dbReference type="InterPro" id="IPR050560">
    <property type="entry name" value="MYB_TF"/>
</dbReference>
<keyword evidence="2" id="KW-0238">DNA-binding</keyword>
<dbReference type="GO" id="GO:0005634">
    <property type="term" value="C:nucleus"/>
    <property type="evidence" value="ECO:0000318"/>
    <property type="project" value="GO_Central"/>
</dbReference>
<dbReference type="GO" id="GO:0000978">
    <property type="term" value="F:RNA polymerase II cis-regulatory region sequence-specific DNA binding"/>
    <property type="evidence" value="ECO:0000318"/>
    <property type="project" value="GO_Central"/>
</dbReference>
<proteinExistence type="predicted"/>
<sequence>MHIDDGQDVYEVFNGENDSNLFKLNSWKKDEDDMLRMLVEHNGTDSWLSISRLMEGKTELQCKKRWETYLDPDLIKGPWTRLEDDKLTELVEEFGRKKWSYIATYLKGRTGKQCRERWHNHLNPEVNKAAWSKDEDLLLYEMHKIHGNKWAKIAKYFNGRTDNSIKNHWHGTVRRRYYQKNTPGPCGSPNVVALSILKRCVSESGNNENEISSENLISQSKSRDARSTVINRNTCSLEADAEQNFWLKELLSESDSESNDHSMENLSNASSGLNLPAFKTNASPQTATSETVKSAPEIESAWNSSIGTSSSSTSSLVTKPSTVPSPLDTSLPQTPSSEFFHVAGFSPNCTPQLTNGMNILCDDGEECQLNTPVHSVELNNKKVVVLRTPVLPRFHVQTSSSQKKVSDRLLGVKGRILLQQFPLSANNLEMGENDRSVGKVIEQKGVISKRTPGEHENTDRRINQIIPSKDTAYLHLDRYAECDYEAELLLKDSSIELHQDIEASEFHEQQESESFDLWFKVACGMTKTQEELIKQAKQFMNATNHSKSLKTEQNELVDVEK</sequence>
<feature type="domain" description="HTH myb-type" evidence="5">
    <location>
        <begin position="26"/>
        <end position="70"/>
    </location>
</feature>
<dbReference type="InterPro" id="IPR009057">
    <property type="entry name" value="Homeodomain-like_sf"/>
</dbReference>
<dbReference type="InterPro" id="IPR017930">
    <property type="entry name" value="Myb_dom"/>
</dbReference>
<feature type="domain" description="HTH myb-type" evidence="5">
    <location>
        <begin position="71"/>
        <end position="126"/>
    </location>
</feature>
<evidence type="ECO:0000256" key="2">
    <source>
        <dbReference type="ARBA" id="ARBA00023125"/>
    </source>
</evidence>
<dbReference type="CTD" id="20212918"/>
<feature type="domain" description="Myb-like" evidence="4">
    <location>
        <begin position="123"/>
        <end position="173"/>
    </location>
</feature>
<dbReference type="EMBL" id="AMQM01007528">
    <property type="status" value="NOT_ANNOTATED_CDS"/>
    <property type="molecule type" value="Genomic_DNA"/>
</dbReference>
<dbReference type="GO" id="GO:0000981">
    <property type="term" value="F:DNA-binding transcription factor activity, RNA polymerase II-specific"/>
    <property type="evidence" value="ECO:0000318"/>
    <property type="project" value="GO_Central"/>
</dbReference>
<reference evidence="7" key="3">
    <citation type="submission" date="2015-06" db="UniProtKB">
        <authorList>
            <consortium name="EnsemblMetazoa"/>
        </authorList>
    </citation>
    <scope>IDENTIFICATION</scope>
</reference>
<name>T1FVS2_HELRO</name>
<feature type="domain" description="Myb-like" evidence="4">
    <location>
        <begin position="25"/>
        <end position="70"/>
    </location>
</feature>
<dbReference type="Proteomes" id="UP000015101">
    <property type="component" value="Unassembled WGS sequence"/>
</dbReference>
<dbReference type="PROSITE" id="PS50090">
    <property type="entry name" value="MYB_LIKE"/>
    <property type="match status" value="3"/>
</dbReference>
<dbReference type="Pfam" id="PF13921">
    <property type="entry name" value="Myb_DNA-bind_6"/>
    <property type="match status" value="1"/>
</dbReference>
<evidence type="ECO:0000313" key="6">
    <source>
        <dbReference type="EMBL" id="ESN93169.1"/>
    </source>
</evidence>
<reference evidence="6 8" key="2">
    <citation type="journal article" date="2013" name="Nature">
        <title>Insights into bilaterian evolution from three spiralian genomes.</title>
        <authorList>
            <person name="Simakov O."/>
            <person name="Marletaz F."/>
            <person name="Cho S.J."/>
            <person name="Edsinger-Gonzales E."/>
            <person name="Havlak P."/>
            <person name="Hellsten U."/>
            <person name="Kuo D.H."/>
            <person name="Larsson T."/>
            <person name="Lv J."/>
            <person name="Arendt D."/>
            <person name="Savage R."/>
            <person name="Osoegawa K."/>
            <person name="de Jong P."/>
            <person name="Grimwood J."/>
            <person name="Chapman J.A."/>
            <person name="Shapiro H."/>
            <person name="Aerts A."/>
            <person name="Otillar R.P."/>
            <person name="Terry A.Y."/>
            <person name="Boore J.L."/>
            <person name="Grigoriev I.V."/>
            <person name="Lindberg D.R."/>
            <person name="Seaver E.C."/>
            <person name="Weisblat D.A."/>
            <person name="Putnam N.H."/>
            <person name="Rokhsar D.S."/>
        </authorList>
    </citation>
    <scope>NUCLEOTIDE SEQUENCE</scope>
</reference>
<gene>
    <name evidence="7" type="primary">20212918</name>
    <name evidence="6" type="ORF">HELRODRAFT_194177</name>
</gene>
<dbReference type="InterPro" id="IPR001005">
    <property type="entry name" value="SANT/Myb"/>
</dbReference>
<dbReference type="GeneID" id="20212918"/>
<dbReference type="STRING" id="6412.T1FVS2"/>
<organism evidence="7 8">
    <name type="scientific">Helobdella robusta</name>
    <name type="common">Californian leech</name>
    <dbReference type="NCBI Taxonomy" id="6412"/>
    <lineage>
        <taxon>Eukaryota</taxon>
        <taxon>Metazoa</taxon>
        <taxon>Spiralia</taxon>
        <taxon>Lophotrochozoa</taxon>
        <taxon>Annelida</taxon>
        <taxon>Clitellata</taxon>
        <taxon>Hirudinea</taxon>
        <taxon>Rhynchobdellida</taxon>
        <taxon>Glossiphoniidae</taxon>
        <taxon>Helobdella</taxon>
    </lineage>
</organism>
<reference evidence="8" key="1">
    <citation type="submission" date="2012-12" db="EMBL/GenBank/DDBJ databases">
        <authorList>
            <person name="Hellsten U."/>
            <person name="Grimwood J."/>
            <person name="Chapman J.A."/>
            <person name="Shapiro H."/>
            <person name="Aerts A."/>
            <person name="Otillar R.P."/>
            <person name="Terry A.Y."/>
            <person name="Boore J.L."/>
            <person name="Simakov O."/>
            <person name="Marletaz F."/>
            <person name="Cho S.-J."/>
            <person name="Edsinger-Gonzales E."/>
            <person name="Havlak P."/>
            <person name="Kuo D.-H."/>
            <person name="Larsson T."/>
            <person name="Lv J."/>
            <person name="Arendt D."/>
            <person name="Savage R."/>
            <person name="Osoegawa K."/>
            <person name="de Jong P."/>
            <person name="Lindberg D.R."/>
            <person name="Seaver E.C."/>
            <person name="Weisblat D.A."/>
            <person name="Putnam N.H."/>
            <person name="Grigoriev I.V."/>
            <person name="Rokhsar D.S."/>
        </authorList>
    </citation>
    <scope>NUCLEOTIDE SEQUENCE</scope>
</reference>
<dbReference type="HOGENOM" id="CLU_485986_0_0_1"/>
<dbReference type="RefSeq" id="XP_009028766.1">
    <property type="nucleotide sequence ID" value="XM_009030518.1"/>
</dbReference>
<dbReference type="Pfam" id="PF00249">
    <property type="entry name" value="Myb_DNA-binding"/>
    <property type="match status" value="1"/>
</dbReference>
<dbReference type="Gene3D" id="1.10.10.60">
    <property type="entry name" value="Homeodomain-like"/>
    <property type="match status" value="3"/>
</dbReference>
<feature type="compositionally biased region" description="Polar residues" evidence="3">
    <location>
        <begin position="280"/>
        <end position="292"/>
    </location>
</feature>
<dbReference type="InParanoid" id="T1FVS2"/>
<dbReference type="PANTHER" id="PTHR45614">
    <property type="entry name" value="MYB PROTEIN-RELATED"/>
    <property type="match status" value="1"/>
</dbReference>
<accession>T1FVS2</accession>
<dbReference type="CDD" id="cd00167">
    <property type="entry name" value="SANT"/>
    <property type="match status" value="3"/>
</dbReference>
<dbReference type="SMART" id="SM00717">
    <property type="entry name" value="SANT"/>
    <property type="match status" value="3"/>
</dbReference>
<dbReference type="FunFam" id="1.10.10.60:FF:000010">
    <property type="entry name" value="Transcriptional activator Myb isoform A"/>
    <property type="match status" value="1"/>
</dbReference>
<dbReference type="eggNOG" id="KOG0048">
    <property type="taxonomic scope" value="Eukaryota"/>
</dbReference>
<dbReference type="PANTHER" id="PTHR45614:SF25">
    <property type="entry name" value="MYB PROTEIN"/>
    <property type="match status" value="1"/>
</dbReference>
<dbReference type="EMBL" id="KB097635">
    <property type="protein sequence ID" value="ESN93169.1"/>
    <property type="molecule type" value="Genomic_DNA"/>
</dbReference>
<feature type="domain" description="Myb-like" evidence="4">
    <location>
        <begin position="71"/>
        <end position="122"/>
    </location>
</feature>
<dbReference type="GO" id="GO:0000278">
    <property type="term" value="P:mitotic cell cycle"/>
    <property type="evidence" value="ECO:0000318"/>
    <property type="project" value="GO_Central"/>
</dbReference>
<evidence type="ECO:0000256" key="3">
    <source>
        <dbReference type="SAM" id="MobiDB-lite"/>
    </source>
</evidence>
<dbReference type="OrthoDB" id="2143914at2759"/>
<feature type="compositionally biased region" description="Low complexity" evidence="3">
    <location>
        <begin position="304"/>
        <end position="326"/>
    </location>
</feature>
<evidence type="ECO:0000313" key="8">
    <source>
        <dbReference type="Proteomes" id="UP000015101"/>
    </source>
</evidence>
<dbReference type="SUPFAM" id="SSF46689">
    <property type="entry name" value="Homeodomain-like"/>
    <property type="match status" value="2"/>
</dbReference>
<feature type="region of interest" description="Disordered" evidence="3">
    <location>
        <begin position="256"/>
        <end position="330"/>
    </location>
</feature>
<dbReference type="KEGG" id="hro:HELRODRAFT_194177"/>
<evidence type="ECO:0000259" key="5">
    <source>
        <dbReference type="PROSITE" id="PS51294"/>
    </source>
</evidence>
<dbReference type="PROSITE" id="PS51294">
    <property type="entry name" value="HTH_MYB"/>
    <property type="match status" value="3"/>
</dbReference>
<dbReference type="EnsemblMetazoa" id="HelroT194177">
    <property type="protein sequence ID" value="HelroP194177"/>
    <property type="gene ID" value="HelroG194177"/>
</dbReference>
<protein>
    <submittedName>
        <fullName evidence="6 7">Uncharacterized protein</fullName>
    </submittedName>
</protein>
<feature type="domain" description="HTH myb-type" evidence="5">
    <location>
        <begin position="127"/>
        <end position="177"/>
    </location>
</feature>
<keyword evidence="1" id="KW-0677">Repeat</keyword>